<evidence type="ECO:0000259" key="1">
    <source>
        <dbReference type="Pfam" id="PF02557"/>
    </source>
</evidence>
<reference evidence="2 3" key="1">
    <citation type="submission" date="2020-07" db="EMBL/GenBank/DDBJ databases">
        <title>Characterization and genome sequencing of isolate MD1, a novel member within the family Lachnospiraceae.</title>
        <authorList>
            <person name="Rettenmaier R."/>
            <person name="Di Bello L."/>
            <person name="Zinser C."/>
            <person name="Scheitz K."/>
            <person name="Liebl W."/>
            <person name="Zverlov V."/>
        </authorList>
    </citation>
    <scope>NUCLEOTIDE SEQUENCE [LARGE SCALE GENOMIC DNA]</scope>
    <source>
        <strain evidence="2 3">MD1</strain>
    </source>
</reference>
<organism evidence="2 3">
    <name type="scientific">Variimorphobacter saccharofermentans</name>
    <dbReference type="NCBI Taxonomy" id="2755051"/>
    <lineage>
        <taxon>Bacteria</taxon>
        <taxon>Bacillati</taxon>
        <taxon>Bacillota</taxon>
        <taxon>Clostridia</taxon>
        <taxon>Lachnospirales</taxon>
        <taxon>Lachnospiraceae</taxon>
        <taxon>Variimorphobacter</taxon>
    </lineage>
</organism>
<dbReference type="PANTHER" id="PTHR34385">
    <property type="entry name" value="D-ALANYL-D-ALANINE CARBOXYPEPTIDASE"/>
    <property type="match status" value="1"/>
</dbReference>
<accession>A0A839JXR5</accession>
<dbReference type="RefSeq" id="WP_228352185.1">
    <property type="nucleotide sequence ID" value="NZ_JACEGA010000001.1"/>
</dbReference>
<gene>
    <name evidence="2" type="ORF">H0486_06195</name>
</gene>
<protein>
    <submittedName>
        <fullName evidence="2">M15 family metallopeptidase</fullName>
    </submittedName>
</protein>
<feature type="domain" description="D-alanyl-D-alanine carboxypeptidase-like core" evidence="1">
    <location>
        <begin position="101"/>
        <end position="228"/>
    </location>
</feature>
<dbReference type="GO" id="GO:0008233">
    <property type="term" value="F:peptidase activity"/>
    <property type="evidence" value="ECO:0007669"/>
    <property type="project" value="InterPro"/>
</dbReference>
<sequence>MDEFTTWDILALSEYKYLPFYDEAQEKEYLRYHKLHKHCNWIEAITYVNIGLLEEFYSNITLISNPDNPLVLVNKYRQLPSEYTPCDLEPIDVQFNPQGLLLRRDARIAFEDMCSGAAKEGLHLEAISTFRSFSYQNKVYLKNKLPDMNMEDYQRERDKVSARAGHSEHQTGLAVDINDLEQTFENTPEGRWLADHAHWYGFILRYPKGRERITGYDYEPWHFRYLGKELAKAVHQSNLTYDEYYIRYLHSF</sequence>
<evidence type="ECO:0000313" key="3">
    <source>
        <dbReference type="Proteomes" id="UP000574276"/>
    </source>
</evidence>
<name>A0A839JXR5_9FIRM</name>
<dbReference type="SUPFAM" id="SSF55166">
    <property type="entry name" value="Hedgehog/DD-peptidase"/>
    <property type="match status" value="1"/>
</dbReference>
<dbReference type="CDD" id="cd14852">
    <property type="entry name" value="LD-carboxypeptidase"/>
    <property type="match status" value="1"/>
</dbReference>
<evidence type="ECO:0000313" key="2">
    <source>
        <dbReference type="EMBL" id="MBB2182465.1"/>
    </source>
</evidence>
<dbReference type="EMBL" id="JACEGA010000001">
    <property type="protein sequence ID" value="MBB2182465.1"/>
    <property type="molecule type" value="Genomic_DNA"/>
</dbReference>
<dbReference type="InterPro" id="IPR009045">
    <property type="entry name" value="Zn_M74/Hedgehog-like"/>
</dbReference>
<dbReference type="GO" id="GO:0006508">
    <property type="term" value="P:proteolysis"/>
    <property type="evidence" value="ECO:0007669"/>
    <property type="project" value="InterPro"/>
</dbReference>
<dbReference type="Pfam" id="PF02557">
    <property type="entry name" value="VanY"/>
    <property type="match status" value="1"/>
</dbReference>
<keyword evidence="3" id="KW-1185">Reference proteome</keyword>
<dbReference type="InterPro" id="IPR003709">
    <property type="entry name" value="VanY-like_core_dom"/>
</dbReference>
<dbReference type="InterPro" id="IPR058193">
    <property type="entry name" value="VanY/YodJ_core_dom"/>
</dbReference>
<dbReference type="PANTHER" id="PTHR34385:SF1">
    <property type="entry name" value="PEPTIDOGLYCAN L-ALANYL-D-GLUTAMATE ENDOPEPTIDASE CWLK"/>
    <property type="match status" value="1"/>
</dbReference>
<comment type="caution">
    <text evidence="2">The sequence shown here is derived from an EMBL/GenBank/DDBJ whole genome shotgun (WGS) entry which is preliminary data.</text>
</comment>
<proteinExistence type="predicted"/>
<dbReference type="AlphaFoldDB" id="A0A839JXR5"/>
<dbReference type="Gene3D" id="3.30.1380.10">
    <property type="match status" value="1"/>
</dbReference>
<dbReference type="Proteomes" id="UP000574276">
    <property type="component" value="Unassembled WGS sequence"/>
</dbReference>
<dbReference type="InterPro" id="IPR052179">
    <property type="entry name" value="DD-CPase-like"/>
</dbReference>